<protein>
    <submittedName>
        <fullName evidence="1">Uncharacterized protein</fullName>
    </submittedName>
</protein>
<dbReference type="InterPro" id="IPR043733">
    <property type="entry name" value="DUF5677"/>
</dbReference>
<reference evidence="1" key="1">
    <citation type="journal article" date="2014" name="Front. Microbiol.">
        <title>High frequency of phylogenetically diverse reductive dehalogenase-homologous genes in deep subseafloor sedimentary metagenomes.</title>
        <authorList>
            <person name="Kawai M."/>
            <person name="Futagami T."/>
            <person name="Toyoda A."/>
            <person name="Takaki Y."/>
            <person name="Nishi S."/>
            <person name="Hori S."/>
            <person name="Arai W."/>
            <person name="Tsubouchi T."/>
            <person name="Morono Y."/>
            <person name="Uchiyama I."/>
            <person name="Ito T."/>
            <person name="Fujiyama A."/>
            <person name="Inagaki F."/>
            <person name="Takami H."/>
        </authorList>
    </citation>
    <scope>NUCLEOTIDE SEQUENCE</scope>
    <source>
        <strain evidence="1">Expedition CK06-06</strain>
    </source>
</reference>
<organism evidence="1">
    <name type="scientific">marine sediment metagenome</name>
    <dbReference type="NCBI Taxonomy" id="412755"/>
    <lineage>
        <taxon>unclassified sequences</taxon>
        <taxon>metagenomes</taxon>
        <taxon>ecological metagenomes</taxon>
    </lineage>
</organism>
<feature type="non-terminal residue" evidence="1">
    <location>
        <position position="1"/>
    </location>
</feature>
<dbReference type="AlphaFoldDB" id="X1HYZ6"/>
<gene>
    <name evidence="1" type="ORF">S03H2_49750</name>
</gene>
<sequence>LNHHRNYSTFLSIKYLIERQRVADIYSLSRSMFESIISMALLSKQLIPQDIERYQDFQYVEIYKTYNHLKQIGLENLSGVSVSEVGFLNSKRDEYVSKWGRSAGTWTGKPLAQNVKLVDEACVPTCNEEHFYEYLYCQVYRKGSQAAHSSFGGLAKSVEVNKVIIDDVPLLKFKASQPHLIFSCFHSLLVFLSSARFLANIVDRKDIEDYYQKTATYIISEE</sequence>
<comment type="caution">
    <text evidence="1">The sequence shown here is derived from an EMBL/GenBank/DDBJ whole genome shotgun (WGS) entry which is preliminary data.</text>
</comment>
<dbReference type="EMBL" id="BARU01031458">
    <property type="protein sequence ID" value="GAH74682.1"/>
    <property type="molecule type" value="Genomic_DNA"/>
</dbReference>
<name>X1HYZ6_9ZZZZ</name>
<proteinExistence type="predicted"/>
<dbReference type="Pfam" id="PF18928">
    <property type="entry name" value="DUF5677"/>
    <property type="match status" value="1"/>
</dbReference>
<accession>X1HYZ6</accession>
<evidence type="ECO:0000313" key="1">
    <source>
        <dbReference type="EMBL" id="GAH74682.1"/>
    </source>
</evidence>